<proteinExistence type="predicted"/>
<evidence type="ECO:0000313" key="3">
    <source>
        <dbReference type="Proteomes" id="UP000299084"/>
    </source>
</evidence>
<feature type="compositionally biased region" description="Basic and acidic residues" evidence="1">
    <location>
        <begin position="91"/>
        <end position="104"/>
    </location>
</feature>
<organism evidence="2 3">
    <name type="scientific">Camelus dromedarius</name>
    <name type="common">Dromedary</name>
    <name type="synonym">Arabian camel</name>
    <dbReference type="NCBI Taxonomy" id="9838"/>
    <lineage>
        <taxon>Eukaryota</taxon>
        <taxon>Metazoa</taxon>
        <taxon>Chordata</taxon>
        <taxon>Craniata</taxon>
        <taxon>Vertebrata</taxon>
        <taxon>Euteleostomi</taxon>
        <taxon>Mammalia</taxon>
        <taxon>Eutheria</taxon>
        <taxon>Laurasiatheria</taxon>
        <taxon>Artiodactyla</taxon>
        <taxon>Tylopoda</taxon>
        <taxon>Camelidae</taxon>
        <taxon>Camelus</taxon>
    </lineage>
</organism>
<feature type="region of interest" description="Disordered" evidence="1">
    <location>
        <begin position="295"/>
        <end position="331"/>
    </location>
</feature>
<comment type="caution">
    <text evidence="2">The sequence shown here is derived from an EMBL/GenBank/DDBJ whole genome shotgun (WGS) entry which is preliminary data.</text>
</comment>
<name>A0A5N4CI75_CAMDR</name>
<accession>A0A5N4CI75</accession>
<dbReference type="AlphaFoldDB" id="A0A5N4CI75"/>
<dbReference type="Proteomes" id="UP000299084">
    <property type="component" value="Unassembled WGS sequence"/>
</dbReference>
<evidence type="ECO:0000313" key="2">
    <source>
        <dbReference type="EMBL" id="KAB1258470.1"/>
    </source>
</evidence>
<dbReference type="EMBL" id="JWIN03000024">
    <property type="protein sequence ID" value="KAB1258470.1"/>
    <property type="molecule type" value="Genomic_DNA"/>
</dbReference>
<protein>
    <submittedName>
        <fullName evidence="2">Uncharacterized protein</fullName>
    </submittedName>
</protein>
<evidence type="ECO:0000256" key="1">
    <source>
        <dbReference type="SAM" id="MobiDB-lite"/>
    </source>
</evidence>
<gene>
    <name evidence="2" type="ORF">Cadr_000028594</name>
</gene>
<feature type="compositionally biased region" description="Basic and acidic residues" evidence="1">
    <location>
        <begin position="13"/>
        <end position="24"/>
    </location>
</feature>
<feature type="region of interest" description="Disordered" evidence="1">
    <location>
        <begin position="89"/>
        <end position="111"/>
    </location>
</feature>
<feature type="region of interest" description="Disordered" evidence="1">
    <location>
        <begin position="1"/>
        <end position="33"/>
    </location>
</feature>
<reference evidence="2 3" key="1">
    <citation type="journal article" date="2019" name="Mol. Ecol. Resour.">
        <title>Improving Illumina assemblies with Hi-C and long reads: an example with the North African dromedary.</title>
        <authorList>
            <person name="Elbers J.P."/>
            <person name="Rogers M.F."/>
            <person name="Perelman P.L."/>
            <person name="Proskuryakova A.A."/>
            <person name="Serdyukova N.A."/>
            <person name="Johnson W.E."/>
            <person name="Horin P."/>
            <person name="Corander J."/>
            <person name="Murphy D."/>
            <person name="Burger P.A."/>
        </authorList>
    </citation>
    <scope>NUCLEOTIDE SEQUENCE [LARGE SCALE GENOMIC DNA]</scope>
    <source>
        <strain evidence="2">Drom800</strain>
        <tissue evidence="2">Blood</tissue>
    </source>
</reference>
<keyword evidence="3" id="KW-1185">Reference proteome</keyword>
<sequence>MWSVLPSRMGLTDPHEGEGPEVKGLRPGGRSQGHTAVWTEVSLTAKSLGRTRHFFQDSEDAQVACSGWDESLRSGPPWASGARILVQGLGRNERGERTAPENEPKGNWVRKRPEHTENVLWGEERTSLQLAVVEQEQSPRKHSGNTWVCVGVSCDSRGPACFHTAVPPDCTVPEICGPARACLLQVPDQSQRRLHGWSVPHAYPSLLTTNDDAAFASLGPKGGTTRALHMYVALFLTAAFKAPRTSLCIPVRASGRALLNCVWPVFALSSWQHFKELGCATSQLQLETEGRGRRRLNGDVTRCPSLGLTPNPKYVPVSPPPALPQQTERRPSPALPLLRSVQGAEGGKVPLGVLADDLTSSVVLCTRDVLYEWSFEGGRYVGAAEALTPSGHFPEGGGSTWQSKSSAPNVPVFGSEPFWRVWGVGRGLSGVQDNQGSLRGIPGPTPRLMQACVGGRFLEDGSKHRWRLLLAPRGCCVYCTCVHSLKIKWKRPFVGRCYDPRLVGRDKQGKTGVRSDVMWGGCQGSQGAMEDAKAGGPRAGVRGGKELIAYPAGPGEKGKERRDWGLDPSGAGVADCPSSALSMPSDGVWVAEGCVAQKLAESDGSSLLALAALMMIFLFPVGPRTCHLNSGDVWQLAPLRDQALLV</sequence>